<keyword evidence="3" id="KW-1185">Reference proteome</keyword>
<name>A0ABU2GCB3_9EURY</name>
<dbReference type="Proteomes" id="UP001257060">
    <property type="component" value="Unassembled WGS sequence"/>
</dbReference>
<sequence>MRAVWERSTVQAATVALGLALSALAAFVLGPAAATALAAGLCAYLLLLVVVTLREALGGAGSESRPSDACRPPRK</sequence>
<evidence type="ECO:0000313" key="2">
    <source>
        <dbReference type="EMBL" id="MDS0298457.1"/>
    </source>
</evidence>
<comment type="caution">
    <text evidence="2">The sequence shown here is derived from an EMBL/GenBank/DDBJ whole genome shotgun (WGS) entry which is preliminary data.</text>
</comment>
<dbReference type="EMBL" id="JAMQOP010000001">
    <property type="protein sequence ID" value="MDS0298457.1"/>
    <property type="molecule type" value="Genomic_DNA"/>
</dbReference>
<organism evidence="2 3">
    <name type="scientific">Halogeometricum salsisoli</name>
    <dbReference type="NCBI Taxonomy" id="2950536"/>
    <lineage>
        <taxon>Archaea</taxon>
        <taxon>Methanobacteriati</taxon>
        <taxon>Methanobacteriota</taxon>
        <taxon>Stenosarchaea group</taxon>
        <taxon>Halobacteria</taxon>
        <taxon>Halobacteriales</taxon>
        <taxon>Haloferacaceae</taxon>
        <taxon>Halogeometricum</taxon>
    </lineage>
</organism>
<evidence type="ECO:0000256" key="1">
    <source>
        <dbReference type="SAM" id="Phobius"/>
    </source>
</evidence>
<proteinExistence type="predicted"/>
<reference evidence="2 3" key="1">
    <citation type="submission" date="2022-06" db="EMBL/GenBank/DDBJ databases">
        <title>Halogeometricum sp. a new haloarchaeum isolate from saline soil.</title>
        <authorList>
            <person name="Strakova D."/>
            <person name="Galisteo C."/>
            <person name="Sanchez-Porro C."/>
            <person name="Ventosa A."/>
        </authorList>
    </citation>
    <scope>NUCLEOTIDE SEQUENCE [LARGE SCALE GENOMIC DNA]</scope>
    <source>
        <strain evidence="2 3">S1BR25-6</strain>
    </source>
</reference>
<keyword evidence="1" id="KW-0812">Transmembrane</keyword>
<protein>
    <submittedName>
        <fullName evidence="2">Uncharacterized protein</fullName>
    </submittedName>
</protein>
<feature type="transmembrane region" description="Helical" evidence="1">
    <location>
        <begin position="35"/>
        <end position="53"/>
    </location>
</feature>
<dbReference type="RefSeq" id="WP_310923262.1">
    <property type="nucleotide sequence ID" value="NZ_JAMQOP010000001.1"/>
</dbReference>
<keyword evidence="1" id="KW-1133">Transmembrane helix</keyword>
<keyword evidence="1" id="KW-0472">Membrane</keyword>
<accession>A0ABU2GCB3</accession>
<gene>
    <name evidence="2" type="ORF">NDI76_06860</name>
</gene>
<evidence type="ECO:0000313" key="3">
    <source>
        <dbReference type="Proteomes" id="UP001257060"/>
    </source>
</evidence>